<feature type="compositionally biased region" description="Polar residues" evidence="1">
    <location>
        <begin position="1"/>
        <end position="13"/>
    </location>
</feature>
<sequence length="109" mass="11972">MFSVNGGTVVSETNEAKGGAADQVRAIEWRENDMATQFANVVNVQGTREQVDLFFGTNRTWNLAETANVVVDLSNRIILTPLAAKRLHSVLGGVLTEYENRHGRLDLDA</sequence>
<comment type="caution">
    <text evidence="2">The sequence shown here is derived from an EMBL/GenBank/DDBJ whole genome shotgun (WGS) entry which is preliminary data.</text>
</comment>
<evidence type="ECO:0008006" key="4">
    <source>
        <dbReference type="Google" id="ProtNLM"/>
    </source>
</evidence>
<keyword evidence="3" id="KW-1185">Reference proteome</keyword>
<dbReference type="EMBL" id="BPRA01000015">
    <property type="protein sequence ID" value="GJE56843.1"/>
    <property type="molecule type" value="Genomic_DNA"/>
</dbReference>
<gene>
    <name evidence="2" type="ORF">EKPJFOCH_3353</name>
</gene>
<evidence type="ECO:0000313" key="2">
    <source>
        <dbReference type="EMBL" id="GJE56843.1"/>
    </source>
</evidence>
<proteinExistence type="predicted"/>
<name>A0ABQ4TSE8_9HYPH</name>
<accession>A0ABQ4TSE8</accession>
<organism evidence="2 3">
    <name type="scientific">Methylobacterium thuringiense</name>
    <dbReference type="NCBI Taxonomy" id="1003091"/>
    <lineage>
        <taxon>Bacteria</taxon>
        <taxon>Pseudomonadati</taxon>
        <taxon>Pseudomonadota</taxon>
        <taxon>Alphaproteobacteria</taxon>
        <taxon>Hyphomicrobiales</taxon>
        <taxon>Methylobacteriaceae</taxon>
        <taxon>Methylobacterium</taxon>
    </lineage>
</organism>
<dbReference type="Pfam" id="PF11950">
    <property type="entry name" value="DUF3467"/>
    <property type="match status" value="1"/>
</dbReference>
<evidence type="ECO:0000256" key="1">
    <source>
        <dbReference type="SAM" id="MobiDB-lite"/>
    </source>
</evidence>
<protein>
    <recommendedName>
        <fullName evidence="4">DUF3467 domain-containing protein</fullName>
    </recommendedName>
</protein>
<dbReference type="Proteomes" id="UP001055101">
    <property type="component" value="Unassembled WGS sequence"/>
</dbReference>
<evidence type="ECO:0000313" key="3">
    <source>
        <dbReference type="Proteomes" id="UP001055101"/>
    </source>
</evidence>
<dbReference type="InterPro" id="IPR021857">
    <property type="entry name" value="DUF3467"/>
</dbReference>
<reference evidence="2" key="2">
    <citation type="submission" date="2021-08" db="EMBL/GenBank/DDBJ databases">
        <authorList>
            <person name="Tani A."/>
            <person name="Ola A."/>
            <person name="Ogura Y."/>
            <person name="Katsura K."/>
            <person name="Hayashi T."/>
        </authorList>
    </citation>
    <scope>NUCLEOTIDE SEQUENCE</scope>
    <source>
        <strain evidence="2">DSM 23674</strain>
    </source>
</reference>
<feature type="region of interest" description="Disordered" evidence="1">
    <location>
        <begin position="1"/>
        <end position="21"/>
    </location>
</feature>
<reference evidence="2" key="1">
    <citation type="journal article" date="2021" name="Front. Microbiol.">
        <title>Comprehensive Comparative Genomics and Phenotyping of Methylobacterium Species.</title>
        <authorList>
            <person name="Alessa O."/>
            <person name="Ogura Y."/>
            <person name="Fujitani Y."/>
            <person name="Takami H."/>
            <person name="Hayashi T."/>
            <person name="Sahin N."/>
            <person name="Tani A."/>
        </authorList>
    </citation>
    <scope>NUCLEOTIDE SEQUENCE</scope>
    <source>
        <strain evidence="2">DSM 23674</strain>
    </source>
</reference>